<keyword evidence="1" id="KW-0812">Transmembrane</keyword>
<sequence>MKLNKKFIIVFLALFYFIVIQRIITLYLFPDVGVNTSISQLQQETLSYVMIIKIVLLLMALSAIPVFLVLKKNLGTEDLPAPKEMLIILILLISAIIPITALLNIFLTGDPLFSSILIIYGVIFTATTYIMEN</sequence>
<reference evidence="4 5" key="1">
    <citation type="submission" date="2016-10" db="EMBL/GenBank/DDBJ databases">
        <title>Comparative genomics between deep and shallow subseafloor isolates.</title>
        <authorList>
            <person name="Ishii S."/>
            <person name="Miller J.R."/>
            <person name="Sutton G."/>
            <person name="Suzuki S."/>
            <person name="Methe B."/>
            <person name="Inagaki F."/>
            <person name="Imachi H."/>
        </authorList>
    </citation>
    <scope>NUCLEOTIDE SEQUENCE [LARGE SCALE GENOMIC DNA]</scope>
    <source>
        <strain evidence="3 4">A8p</strain>
        <strain evidence="2 5">MO-MB1</strain>
    </source>
</reference>
<dbReference type="AlphaFoldDB" id="A0A2H4VDT0"/>
<dbReference type="Proteomes" id="UP000232806">
    <property type="component" value="Chromosome"/>
</dbReference>
<accession>A0A2H4VDT0</accession>
<dbReference type="OrthoDB" id="386654at2157"/>
<protein>
    <submittedName>
        <fullName evidence="2">Uncharacterized protein</fullName>
    </submittedName>
</protein>
<organism evidence="2 5">
    <name type="scientific">Methanobacterium subterraneum</name>
    <dbReference type="NCBI Taxonomy" id="59277"/>
    <lineage>
        <taxon>Archaea</taxon>
        <taxon>Methanobacteriati</taxon>
        <taxon>Methanobacteriota</taxon>
        <taxon>Methanomada group</taxon>
        <taxon>Methanobacteria</taxon>
        <taxon>Methanobacteriales</taxon>
        <taxon>Methanobacteriaceae</taxon>
        <taxon>Methanobacterium</taxon>
    </lineage>
</organism>
<feature type="transmembrane region" description="Helical" evidence="1">
    <location>
        <begin position="112"/>
        <end position="131"/>
    </location>
</feature>
<feature type="transmembrane region" description="Helical" evidence="1">
    <location>
        <begin position="86"/>
        <end position="106"/>
    </location>
</feature>
<dbReference type="EMBL" id="CP017766">
    <property type="protein sequence ID" value="AUB56246.1"/>
    <property type="molecule type" value="Genomic_DNA"/>
</dbReference>
<gene>
    <name evidence="2" type="ORF">BK007_09630</name>
    <name evidence="3" type="ORF">BK009_03865</name>
</gene>
<accession>A0A2H4VP89</accession>
<name>A0A2H4VDT0_9EURY</name>
<dbReference type="RefSeq" id="WP_100906220.1">
    <property type="nucleotide sequence ID" value="NZ_CP017766.1"/>
</dbReference>
<evidence type="ECO:0000313" key="4">
    <source>
        <dbReference type="Proteomes" id="UP000232631"/>
    </source>
</evidence>
<keyword evidence="1" id="KW-1133">Transmembrane helix</keyword>
<keyword evidence="4" id="KW-1185">Reference proteome</keyword>
<evidence type="ECO:0000256" key="1">
    <source>
        <dbReference type="SAM" id="Phobius"/>
    </source>
</evidence>
<keyword evidence="1" id="KW-0472">Membrane</keyword>
<evidence type="ECO:0000313" key="2">
    <source>
        <dbReference type="EMBL" id="AUB56246.1"/>
    </source>
</evidence>
<proteinExistence type="predicted"/>
<feature type="transmembrane region" description="Helical" evidence="1">
    <location>
        <begin position="7"/>
        <end position="29"/>
    </location>
</feature>
<dbReference type="Proteomes" id="UP000232631">
    <property type="component" value="Chromosome"/>
</dbReference>
<evidence type="ECO:0000313" key="3">
    <source>
        <dbReference type="EMBL" id="AUB59886.1"/>
    </source>
</evidence>
<feature type="transmembrane region" description="Helical" evidence="1">
    <location>
        <begin position="49"/>
        <end position="70"/>
    </location>
</feature>
<evidence type="ECO:0000313" key="5">
    <source>
        <dbReference type="Proteomes" id="UP000232806"/>
    </source>
</evidence>
<dbReference type="EMBL" id="CP017768">
    <property type="protein sequence ID" value="AUB59886.1"/>
    <property type="molecule type" value="Genomic_DNA"/>
</dbReference>
<dbReference type="KEGG" id="msub:BK009_03865"/>
<dbReference type="GeneID" id="35124678"/>